<comment type="caution">
    <text evidence="2">The sequence shown here is derived from an EMBL/GenBank/DDBJ whole genome shotgun (WGS) entry which is preliminary data.</text>
</comment>
<feature type="transmembrane region" description="Helical" evidence="1">
    <location>
        <begin position="80"/>
        <end position="101"/>
    </location>
</feature>
<name>D4XW76_9BACT</name>
<keyword evidence="1" id="KW-0812">Transmembrane</keyword>
<keyword evidence="1" id="KW-0472">Membrane</keyword>
<keyword evidence="1" id="KW-1133">Transmembrane helix</keyword>
<gene>
    <name evidence="2" type="ORF">MALL_0739</name>
</gene>
<dbReference type="STRING" id="747682.MALL_0739"/>
<evidence type="ECO:0000313" key="2">
    <source>
        <dbReference type="EMBL" id="EFF41382.1"/>
    </source>
</evidence>
<dbReference type="AlphaFoldDB" id="D4XW76"/>
<keyword evidence="3" id="KW-1185">Reference proteome</keyword>
<dbReference type="EMBL" id="ADNC01000023">
    <property type="protein sequence ID" value="EFF41382.1"/>
    <property type="molecule type" value="Genomic_DNA"/>
</dbReference>
<feature type="non-terminal residue" evidence="2">
    <location>
        <position position="1"/>
    </location>
</feature>
<dbReference type="eggNOG" id="ENOG5033T91">
    <property type="taxonomic scope" value="Bacteria"/>
</dbReference>
<organism evidence="2 3">
    <name type="scientific">Mycoplasmopsis alligatoris A21JP2</name>
    <dbReference type="NCBI Taxonomy" id="747682"/>
    <lineage>
        <taxon>Bacteria</taxon>
        <taxon>Bacillati</taxon>
        <taxon>Mycoplasmatota</taxon>
        <taxon>Mycoplasmoidales</taxon>
        <taxon>Metamycoplasmataceae</taxon>
        <taxon>Mycoplasmopsis</taxon>
    </lineage>
</organism>
<protein>
    <submittedName>
        <fullName evidence="2">Uncharacterized protein</fullName>
    </submittedName>
</protein>
<dbReference type="Proteomes" id="UP000004757">
    <property type="component" value="Unassembled WGS sequence"/>
</dbReference>
<accession>D4XW76</accession>
<feature type="transmembrane region" description="Helical" evidence="1">
    <location>
        <begin position="53"/>
        <end position="73"/>
    </location>
</feature>
<proteinExistence type="predicted"/>
<evidence type="ECO:0000313" key="3">
    <source>
        <dbReference type="Proteomes" id="UP000004757"/>
    </source>
</evidence>
<evidence type="ECO:0000256" key="1">
    <source>
        <dbReference type="SAM" id="Phobius"/>
    </source>
</evidence>
<reference evidence="2 3" key="1">
    <citation type="submission" date="2010-03" db="EMBL/GenBank/DDBJ databases">
        <authorList>
            <person name="Glass J.I."/>
            <person name="Benders G.A."/>
            <person name="Durkin A.S."/>
            <person name="Farmerie W.G."/>
            <person name="Hlavinka K."/>
            <person name="Hostetler J."/>
            <person name="Jackson J."/>
            <person name="May M.A."/>
            <person name="Miller R.H."/>
            <person name="Paralanov V."/>
            <person name="Radune D."/>
            <person name="Szczypinski B."/>
            <person name="Brown D.R."/>
        </authorList>
    </citation>
    <scope>NUCLEOTIDE SEQUENCE [LARGE SCALE GENOMIC DNA]</scope>
    <source>
        <strain evidence="2 3">A21JP2</strain>
    </source>
</reference>
<sequence length="158" mass="18062">FKRTGSHNLLLNINLTTASILIGSLILFLVILVGFIVPQIYIESSLIKNRWGLMVFMISGFATMLIFLFVARFRLSESRYLILVPIVIFSALLELINVPILSIADTYALGTGNLDHIFLWIFTHIATSPIKIWFNMFVIYYSYSIIASLIYKNENLSY</sequence>
<feature type="transmembrane region" description="Helical" evidence="1">
    <location>
        <begin position="20"/>
        <end position="41"/>
    </location>
</feature>